<feature type="domain" description="Glycosyl transferase family 1" evidence="2">
    <location>
        <begin position="204"/>
        <end position="367"/>
    </location>
</feature>
<dbReference type="Gene3D" id="3.40.50.2000">
    <property type="entry name" value="Glycogen Phosphorylase B"/>
    <property type="match status" value="2"/>
</dbReference>
<reference evidence="4" key="1">
    <citation type="journal article" date="2015" name="MBio">
        <title>Genome-Resolved Metagenomic Analysis Reveals Roles for Candidate Phyla and Other Microbial Community Members in Biogeochemical Transformations in Oil Reservoirs.</title>
        <authorList>
            <person name="Hu P."/>
            <person name="Tom L."/>
            <person name="Singh A."/>
            <person name="Thomas B.C."/>
            <person name="Baker B.J."/>
            <person name="Piceno Y.M."/>
            <person name="Andersen G.L."/>
            <person name="Banfield J.F."/>
        </authorList>
    </citation>
    <scope>NUCLEOTIDE SEQUENCE [LARGE SCALE GENOMIC DNA]</scope>
</reference>
<dbReference type="Pfam" id="PF00534">
    <property type="entry name" value="Glycos_transf_1"/>
    <property type="match status" value="1"/>
</dbReference>
<dbReference type="PANTHER" id="PTHR46401:SF2">
    <property type="entry name" value="GLYCOSYLTRANSFERASE WBBK-RELATED"/>
    <property type="match status" value="1"/>
</dbReference>
<evidence type="ECO:0000313" key="4">
    <source>
        <dbReference type="Proteomes" id="UP000053904"/>
    </source>
</evidence>
<dbReference type="GO" id="GO:0016757">
    <property type="term" value="F:glycosyltransferase activity"/>
    <property type="evidence" value="ECO:0007669"/>
    <property type="project" value="InterPro"/>
</dbReference>
<accession>A0A124FXC4</accession>
<organism evidence="3 4">
    <name type="scientific">candidate division WS6 bacterium 34_10</name>
    <dbReference type="NCBI Taxonomy" id="1641389"/>
    <lineage>
        <taxon>Bacteria</taxon>
        <taxon>Candidatus Dojkabacteria</taxon>
    </lineage>
</organism>
<evidence type="ECO:0000256" key="1">
    <source>
        <dbReference type="ARBA" id="ARBA00022679"/>
    </source>
</evidence>
<evidence type="ECO:0000259" key="2">
    <source>
        <dbReference type="Pfam" id="PF00534"/>
    </source>
</evidence>
<dbReference type="GO" id="GO:0009103">
    <property type="term" value="P:lipopolysaccharide biosynthetic process"/>
    <property type="evidence" value="ECO:0007669"/>
    <property type="project" value="TreeGrafter"/>
</dbReference>
<proteinExistence type="predicted"/>
<evidence type="ECO:0000313" key="3">
    <source>
        <dbReference type="EMBL" id="KUK77592.1"/>
    </source>
</evidence>
<gene>
    <name evidence="3" type="ORF">XD93_0225</name>
</gene>
<dbReference type="InterPro" id="IPR001296">
    <property type="entry name" value="Glyco_trans_1"/>
</dbReference>
<dbReference type="CDD" id="cd03809">
    <property type="entry name" value="GT4_MtfB-like"/>
    <property type="match status" value="1"/>
</dbReference>
<protein>
    <submittedName>
        <fullName evidence="3">Glycosyl transferase group 1</fullName>
    </submittedName>
</protein>
<name>A0A124FXC4_9BACT</name>
<dbReference type="SUPFAM" id="SSF53756">
    <property type="entry name" value="UDP-Glycosyltransferase/glycogen phosphorylase"/>
    <property type="match status" value="1"/>
</dbReference>
<keyword evidence="1 3" id="KW-0808">Transferase</keyword>
<sequence length="393" mass="45308">MHLIIDCTTTQNQLKHHGIGVYTKNVVKNIIRYPETKFSLLLFNAPSTLDETLKNRKENVEIIRIGKLRKSDYLNTLWFNTQYLPNIKKIKTEDSIYYCPYFWAGIPSITLPTVLMIHDMILPIFNIYSEGNKLKNFIKKQLYWIELNKSKKCKGIVVNSQCTKDDYLKYYPDYDPNKIKVVYLDAELEGTSPNWDEKLPHDYKQKGYYIYMGGTVYKNKNSKGVVDGYSNLLQKLPSKEKAPYLIIAGGNFVKDNQQATEFREYIKDKGLENKIILTGFYEDNQSQQLLSNSIAMLHLSLYEGFGISLVEGMKAGTAVIAHNGSCYPEVLNGAGILVDGKNEEEVGEAMLNVYQNREYRDEIVRKGLERAQQFSWEKTAAETYQFIKSFVTQ</sequence>
<dbReference type="EMBL" id="LGGO01000020">
    <property type="protein sequence ID" value="KUK77592.1"/>
    <property type="molecule type" value="Genomic_DNA"/>
</dbReference>
<comment type="caution">
    <text evidence="3">The sequence shown here is derived from an EMBL/GenBank/DDBJ whole genome shotgun (WGS) entry which is preliminary data.</text>
</comment>
<dbReference type="Proteomes" id="UP000053904">
    <property type="component" value="Unassembled WGS sequence"/>
</dbReference>
<dbReference type="PANTHER" id="PTHR46401">
    <property type="entry name" value="GLYCOSYLTRANSFERASE WBBK-RELATED"/>
    <property type="match status" value="1"/>
</dbReference>
<dbReference type="AlphaFoldDB" id="A0A124FXC4"/>